<dbReference type="InterPro" id="IPR011600">
    <property type="entry name" value="Pept_C14_caspase"/>
</dbReference>
<dbReference type="InterPro" id="IPR036034">
    <property type="entry name" value="PDZ_sf"/>
</dbReference>
<name>A0A518ICL8_9PLAN</name>
<dbReference type="RefSeq" id="WP_145309506.1">
    <property type="nucleotide sequence ID" value="NZ_CP037452.1"/>
</dbReference>
<dbReference type="Proteomes" id="UP000318313">
    <property type="component" value="Chromosome"/>
</dbReference>
<feature type="domain" description="Peptidase C14 caspase" evidence="1">
    <location>
        <begin position="44"/>
        <end position="255"/>
    </location>
</feature>
<evidence type="ECO:0000313" key="3">
    <source>
        <dbReference type="EMBL" id="QDV50769.1"/>
    </source>
</evidence>
<dbReference type="Pfam" id="PF13180">
    <property type="entry name" value="PDZ_2"/>
    <property type="match status" value="1"/>
</dbReference>
<dbReference type="Gene3D" id="3.40.50.1460">
    <property type="match status" value="1"/>
</dbReference>
<dbReference type="AlphaFoldDB" id="A0A518ICL8"/>
<keyword evidence="4" id="KW-1185">Reference proteome</keyword>
<dbReference type="KEGG" id="gfm:Enr17x_28130"/>
<dbReference type="EMBL" id="CP037452">
    <property type="protein sequence ID" value="QDV50769.1"/>
    <property type="molecule type" value="Genomic_DNA"/>
</dbReference>
<dbReference type="GO" id="GO:0004197">
    <property type="term" value="F:cysteine-type endopeptidase activity"/>
    <property type="evidence" value="ECO:0007669"/>
    <property type="project" value="InterPro"/>
</dbReference>
<sequence length="343" mass="38273">MHIRITQLAIVFICSIFAESAVARQLYAVLAIDTHSDLGASVATDLKNIKKVLRTGIPRNSLQIIELIGKDVSERMITNTLTNLKIQQDDAVLFYYSGHGGFSPEEGHFLILNNSGRVLRSSIVQSIKKPLTPRFWAVITDCCASVSGEPAPSPAGAFPANTTLLTHLFFNTDGRIDITSCRPEQVSIGMPPPIGGAFTWSFCRALEQNANKRLDWNDVFKITREKTARFSEIKMQNDFKPHTYRDIPQKTQTPYSFRRMYGRDVNDLRLGVEHINRRILKVKNGSPASRSGLTAGMKVIRVNGHAITDDNHLITAVNFSQKKATIDIESNGIEQTFNVELEN</sequence>
<evidence type="ECO:0000313" key="4">
    <source>
        <dbReference type="Proteomes" id="UP000318313"/>
    </source>
</evidence>
<protein>
    <submittedName>
        <fullName evidence="3">Caspase domain protein</fullName>
    </submittedName>
</protein>
<evidence type="ECO:0000259" key="1">
    <source>
        <dbReference type="Pfam" id="PF00656"/>
    </source>
</evidence>
<dbReference type="GO" id="GO:0006508">
    <property type="term" value="P:proteolysis"/>
    <property type="evidence" value="ECO:0007669"/>
    <property type="project" value="InterPro"/>
</dbReference>
<dbReference type="InterPro" id="IPR001478">
    <property type="entry name" value="PDZ"/>
</dbReference>
<feature type="domain" description="PDZ" evidence="2">
    <location>
        <begin position="278"/>
        <end position="341"/>
    </location>
</feature>
<reference evidence="3 4" key="1">
    <citation type="submission" date="2019-03" db="EMBL/GenBank/DDBJ databases">
        <title>Deep-cultivation of Planctomycetes and their phenomic and genomic characterization uncovers novel biology.</title>
        <authorList>
            <person name="Wiegand S."/>
            <person name="Jogler M."/>
            <person name="Boedeker C."/>
            <person name="Pinto D."/>
            <person name="Vollmers J."/>
            <person name="Rivas-Marin E."/>
            <person name="Kohn T."/>
            <person name="Peeters S.H."/>
            <person name="Heuer A."/>
            <person name="Rast P."/>
            <person name="Oberbeckmann S."/>
            <person name="Bunk B."/>
            <person name="Jeske O."/>
            <person name="Meyerdierks A."/>
            <person name="Storesund J.E."/>
            <person name="Kallscheuer N."/>
            <person name="Luecker S."/>
            <person name="Lage O.M."/>
            <person name="Pohl T."/>
            <person name="Merkel B.J."/>
            <person name="Hornburger P."/>
            <person name="Mueller R.-W."/>
            <person name="Bruemmer F."/>
            <person name="Labrenz M."/>
            <person name="Spormann A.M."/>
            <person name="Op den Camp H."/>
            <person name="Overmann J."/>
            <person name="Amann R."/>
            <person name="Jetten M.S.M."/>
            <person name="Mascher T."/>
            <person name="Medema M.H."/>
            <person name="Devos D.P."/>
            <person name="Kaster A.-K."/>
            <person name="Ovreas L."/>
            <person name="Rohde M."/>
            <person name="Galperin M.Y."/>
            <person name="Jogler C."/>
        </authorList>
    </citation>
    <scope>NUCLEOTIDE SEQUENCE [LARGE SCALE GENOMIC DNA]</scope>
    <source>
        <strain evidence="3 4">Enr17</strain>
    </source>
</reference>
<dbReference type="Gene3D" id="2.30.42.10">
    <property type="match status" value="1"/>
</dbReference>
<proteinExistence type="predicted"/>
<dbReference type="OrthoDB" id="7064038at2"/>
<organism evidence="3 4">
    <name type="scientific">Gimesia fumaroli</name>
    <dbReference type="NCBI Taxonomy" id="2527976"/>
    <lineage>
        <taxon>Bacteria</taxon>
        <taxon>Pseudomonadati</taxon>
        <taxon>Planctomycetota</taxon>
        <taxon>Planctomycetia</taxon>
        <taxon>Planctomycetales</taxon>
        <taxon>Planctomycetaceae</taxon>
        <taxon>Gimesia</taxon>
    </lineage>
</organism>
<dbReference type="SUPFAM" id="SSF50156">
    <property type="entry name" value="PDZ domain-like"/>
    <property type="match status" value="1"/>
</dbReference>
<gene>
    <name evidence="3" type="ORF">Enr17x_28130</name>
</gene>
<dbReference type="Pfam" id="PF00656">
    <property type="entry name" value="Peptidase_C14"/>
    <property type="match status" value="1"/>
</dbReference>
<evidence type="ECO:0000259" key="2">
    <source>
        <dbReference type="Pfam" id="PF13180"/>
    </source>
</evidence>
<accession>A0A518ICL8</accession>